<comment type="caution">
    <text evidence="1">The sequence shown here is derived from an EMBL/GenBank/DDBJ whole genome shotgun (WGS) entry which is preliminary data.</text>
</comment>
<keyword evidence="2" id="KW-1185">Reference proteome</keyword>
<sequence length="80" mass="8557">MGVVTAVEHLERLAVELDAAGWTVGRRYDGTPLVRVSSAGAPHIGRPGRRISVGRGAAYRRQHKGEGRGGRGAMVRVVVR</sequence>
<proteinExistence type="predicted"/>
<evidence type="ECO:0000313" key="1">
    <source>
        <dbReference type="EMBL" id="MVZ99135.1"/>
    </source>
</evidence>
<gene>
    <name evidence="1" type="ORF">F8568_001775</name>
</gene>
<dbReference type="EMBL" id="WBMS02000001">
    <property type="protein sequence ID" value="MVZ99135.1"/>
    <property type="molecule type" value="Genomic_DNA"/>
</dbReference>
<dbReference type="Proteomes" id="UP000462055">
    <property type="component" value="Unassembled WGS sequence"/>
</dbReference>
<name>A0A6I4MAI3_9ACTN</name>
<reference evidence="1" key="1">
    <citation type="submission" date="2019-12" db="EMBL/GenBank/DDBJ databases">
        <title>Actinomadura physcomitrii sp. nov., a novel actinomycete isolated from moss [Physcomitrium sphaericum (Ludw) Fuernr].</title>
        <authorList>
            <person name="Zhuang X."/>
        </authorList>
    </citation>
    <scope>NUCLEOTIDE SEQUENCE [LARGE SCALE GENOMIC DNA]</scope>
    <source>
        <strain evidence="1">LD22</strain>
    </source>
</reference>
<accession>A0A6I4MAI3</accession>
<evidence type="ECO:0000313" key="2">
    <source>
        <dbReference type="Proteomes" id="UP000462055"/>
    </source>
</evidence>
<organism evidence="1 2">
    <name type="scientific">Actinomadura physcomitrii</name>
    <dbReference type="NCBI Taxonomy" id="2650748"/>
    <lineage>
        <taxon>Bacteria</taxon>
        <taxon>Bacillati</taxon>
        <taxon>Actinomycetota</taxon>
        <taxon>Actinomycetes</taxon>
        <taxon>Streptosporangiales</taxon>
        <taxon>Thermomonosporaceae</taxon>
        <taxon>Actinomadura</taxon>
    </lineage>
</organism>
<protein>
    <submittedName>
        <fullName evidence="1">Uncharacterized protein</fullName>
    </submittedName>
</protein>
<dbReference type="AlphaFoldDB" id="A0A6I4MAI3"/>
<dbReference type="RefSeq" id="WP_151590434.1">
    <property type="nucleotide sequence ID" value="NZ_WBMS02000001.1"/>
</dbReference>